<sequence>MIDHQKQIVHRTAYAGDECHLPETPIKDRSEANHEQDLLVFLRQKGYRKCASCFFGSTFEEEYELHIPSRTV</sequence>
<dbReference type="EMBL" id="LELK01000001">
    <property type="protein sequence ID" value="KMM38269.1"/>
    <property type="molecule type" value="Genomic_DNA"/>
</dbReference>
<protein>
    <submittedName>
        <fullName evidence="1">Uncharacterized protein</fullName>
    </submittedName>
</protein>
<name>A0A0J6D1U9_9BACL</name>
<proteinExistence type="predicted"/>
<evidence type="ECO:0000313" key="1">
    <source>
        <dbReference type="EMBL" id="KMM38269.1"/>
    </source>
</evidence>
<reference evidence="1" key="1">
    <citation type="submission" date="2015-06" db="EMBL/GenBank/DDBJ databases">
        <authorList>
            <person name="Liu B."/>
            <person name="Wang J."/>
            <person name="Zhu Y."/>
            <person name="Liu G."/>
            <person name="Chen Q."/>
            <person name="Zheng C."/>
            <person name="Che J."/>
            <person name="Ge C."/>
            <person name="Shi H."/>
            <person name="Pan Z."/>
            <person name="Liu X."/>
        </authorList>
    </citation>
    <scope>NUCLEOTIDE SEQUENCE [LARGE SCALE GENOMIC DNA]</scope>
    <source>
        <strain evidence="1">DSM 16346</strain>
    </source>
</reference>
<evidence type="ECO:0000313" key="2">
    <source>
        <dbReference type="Proteomes" id="UP000035996"/>
    </source>
</evidence>
<dbReference type="Proteomes" id="UP000035996">
    <property type="component" value="Unassembled WGS sequence"/>
</dbReference>
<organism evidence="1 2">
    <name type="scientific">Guptibacillus hwajinpoensis</name>
    <dbReference type="NCBI Taxonomy" id="208199"/>
    <lineage>
        <taxon>Bacteria</taxon>
        <taxon>Bacillati</taxon>
        <taxon>Bacillota</taxon>
        <taxon>Bacilli</taxon>
        <taxon>Bacillales</taxon>
        <taxon>Guptibacillaceae</taxon>
        <taxon>Guptibacillus</taxon>
    </lineage>
</organism>
<gene>
    <name evidence="1" type="ORF">AB986_02835</name>
</gene>
<dbReference type="RefSeq" id="WP_048309364.1">
    <property type="nucleotide sequence ID" value="NZ_JAQRMZ010000003.1"/>
</dbReference>
<comment type="caution">
    <text evidence="1">The sequence shown here is derived from an EMBL/GenBank/DDBJ whole genome shotgun (WGS) entry which is preliminary data.</text>
</comment>
<accession>A0A0J6D1U9</accession>
<dbReference type="OrthoDB" id="2934403at2"/>
<dbReference type="GeneID" id="301326973"/>
<keyword evidence="2" id="KW-1185">Reference proteome</keyword>
<dbReference type="AlphaFoldDB" id="A0A0J6D1U9"/>